<comment type="similarity">
    <text evidence="2">Belongs to the major facilitator superfamily.</text>
</comment>
<feature type="transmembrane region" description="Helical" evidence="12">
    <location>
        <begin position="145"/>
        <end position="165"/>
    </location>
</feature>
<proteinExistence type="inferred from homology"/>
<evidence type="ECO:0000256" key="5">
    <source>
        <dbReference type="ARBA" id="ARBA00022989"/>
    </source>
</evidence>
<evidence type="ECO:0000313" key="14">
    <source>
        <dbReference type="EMBL" id="KAB8077341.1"/>
    </source>
</evidence>
<feature type="transmembrane region" description="Helical" evidence="12">
    <location>
        <begin position="177"/>
        <end position="198"/>
    </location>
</feature>
<dbReference type="GO" id="GO:0005275">
    <property type="term" value="F:amine transmembrane transporter activity"/>
    <property type="evidence" value="ECO:0007669"/>
    <property type="project" value="TreeGrafter"/>
</dbReference>
<dbReference type="InterPro" id="IPR036259">
    <property type="entry name" value="MFS_trans_sf"/>
</dbReference>
<dbReference type="PROSITE" id="PS50850">
    <property type="entry name" value="MFS"/>
    <property type="match status" value="1"/>
</dbReference>
<feature type="transmembrane region" description="Helical" evidence="12">
    <location>
        <begin position="450"/>
        <end position="474"/>
    </location>
</feature>
<evidence type="ECO:0000256" key="1">
    <source>
        <dbReference type="ARBA" id="ARBA00004141"/>
    </source>
</evidence>
<feature type="region of interest" description="Disordered" evidence="11">
    <location>
        <begin position="1"/>
        <end position="35"/>
    </location>
</feature>
<dbReference type="OrthoDB" id="2985014at2759"/>
<evidence type="ECO:0000256" key="3">
    <source>
        <dbReference type="ARBA" id="ARBA00022448"/>
    </source>
</evidence>
<dbReference type="FunFam" id="1.20.1720.10:FF:000009">
    <property type="entry name" value="MFS multidrug transporter"/>
    <property type="match status" value="1"/>
</dbReference>
<feature type="transmembrane region" description="Helical" evidence="12">
    <location>
        <begin position="318"/>
        <end position="338"/>
    </location>
</feature>
<accession>A0A5N5X9D3</accession>
<comment type="catalytic activity">
    <reaction evidence="8">
        <text>citrate(in) = citrate(out)</text>
        <dbReference type="Rhea" id="RHEA:33183"/>
        <dbReference type="ChEBI" id="CHEBI:16947"/>
    </reaction>
</comment>
<feature type="compositionally biased region" description="Polar residues" evidence="11">
    <location>
        <begin position="1"/>
        <end position="11"/>
    </location>
</feature>
<evidence type="ECO:0000256" key="2">
    <source>
        <dbReference type="ARBA" id="ARBA00008335"/>
    </source>
</evidence>
<dbReference type="FunFam" id="1.20.1250.20:FF:000172">
    <property type="entry name" value="MFS multidrug resistance transporter"/>
    <property type="match status" value="1"/>
</dbReference>
<keyword evidence="7" id="KW-0325">Glycoprotein</keyword>
<evidence type="ECO:0000256" key="7">
    <source>
        <dbReference type="ARBA" id="ARBA00023180"/>
    </source>
</evidence>
<dbReference type="AlphaFoldDB" id="A0A5N5X9D3"/>
<feature type="transmembrane region" description="Helical" evidence="12">
    <location>
        <begin position="425"/>
        <end position="444"/>
    </location>
</feature>
<dbReference type="InterPro" id="IPR011701">
    <property type="entry name" value="MFS"/>
</dbReference>
<feature type="transmembrane region" description="Helical" evidence="12">
    <location>
        <begin position="275"/>
        <end position="298"/>
    </location>
</feature>
<dbReference type="SUPFAM" id="SSF103473">
    <property type="entry name" value="MFS general substrate transporter"/>
    <property type="match status" value="1"/>
</dbReference>
<keyword evidence="3" id="KW-0813">Transport</keyword>
<dbReference type="Pfam" id="PF07690">
    <property type="entry name" value="MFS_1"/>
    <property type="match status" value="1"/>
</dbReference>
<dbReference type="PANTHER" id="PTHR23502">
    <property type="entry name" value="MAJOR FACILITATOR SUPERFAMILY"/>
    <property type="match status" value="1"/>
</dbReference>
<feature type="transmembrane region" description="Helical" evidence="12">
    <location>
        <begin position="115"/>
        <end position="133"/>
    </location>
</feature>
<reference evidence="14 15" key="1">
    <citation type="submission" date="2019-04" db="EMBL/GenBank/DDBJ databases">
        <title>Friends and foes A comparative genomics study of 23 Aspergillus species from section Flavi.</title>
        <authorList>
            <consortium name="DOE Joint Genome Institute"/>
            <person name="Kjaerbolling I."/>
            <person name="Vesth T."/>
            <person name="Frisvad J.C."/>
            <person name="Nybo J.L."/>
            <person name="Theobald S."/>
            <person name="Kildgaard S."/>
            <person name="Isbrandt T."/>
            <person name="Kuo A."/>
            <person name="Sato A."/>
            <person name="Lyhne E.K."/>
            <person name="Kogle M.E."/>
            <person name="Wiebenga A."/>
            <person name="Kun R.S."/>
            <person name="Lubbers R.J."/>
            <person name="Makela M.R."/>
            <person name="Barry K."/>
            <person name="Chovatia M."/>
            <person name="Clum A."/>
            <person name="Daum C."/>
            <person name="Haridas S."/>
            <person name="He G."/>
            <person name="LaButti K."/>
            <person name="Lipzen A."/>
            <person name="Mondo S."/>
            <person name="Riley R."/>
            <person name="Salamov A."/>
            <person name="Simmons B.A."/>
            <person name="Magnuson J.K."/>
            <person name="Henrissat B."/>
            <person name="Mortensen U.H."/>
            <person name="Larsen T.O."/>
            <person name="Devries R.P."/>
            <person name="Grigoriev I.V."/>
            <person name="Machida M."/>
            <person name="Baker S.E."/>
            <person name="Andersen M.R."/>
        </authorList>
    </citation>
    <scope>NUCLEOTIDE SEQUENCE [LARGE SCALE GENOMIC DNA]</scope>
    <source>
        <strain evidence="14 15">CBS 151.66</strain>
    </source>
</reference>
<feature type="transmembrane region" description="Helical" evidence="12">
    <location>
        <begin position="364"/>
        <end position="382"/>
    </location>
</feature>
<feature type="transmembrane region" description="Helical" evidence="12">
    <location>
        <begin position="388"/>
        <end position="413"/>
    </location>
</feature>
<organism evidence="14 15">
    <name type="scientific">Aspergillus leporis</name>
    <dbReference type="NCBI Taxonomy" id="41062"/>
    <lineage>
        <taxon>Eukaryota</taxon>
        <taxon>Fungi</taxon>
        <taxon>Dikarya</taxon>
        <taxon>Ascomycota</taxon>
        <taxon>Pezizomycotina</taxon>
        <taxon>Eurotiomycetes</taxon>
        <taxon>Eurotiomycetidae</taxon>
        <taxon>Eurotiales</taxon>
        <taxon>Aspergillaceae</taxon>
        <taxon>Aspergillus</taxon>
        <taxon>Aspergillus subgen. Circumdati</taxon>
    </lineage>
</organism>
<dbReference type="GO" id="GO:0140115">
    <property type="term" value="P:export across plasma membrane"/>
    <property type="evidence" value="ECO:0007669"/>
    <property type="project" value="UniProtKB-ARBA"/>
</dbReference>
<dbReference type="PANTHER" id="PTHR23502:SF21">
    <property type="entry name" value="DITYROSINE TRANSPORTER 1"/>
    <property type="match status" value="1"/>
</dbReference>
<name>A0A5N5X9D3_9EURO</name>
<evidence type="ECO:0000256" key="9">
    <source>
        <dbReference type="ARBA" id="ARBA00057034"/>
    </source>
</evidence>
<keyword evidence="6 12" id="KW-0472">Membrane</keyword>
<dbReference type="GO" id="GO:0005886">
    <property type="term" value="C:plasma membrane"/>
    <property type="evidence" value="ECO:0007669"/>
    <property type="project" value="TreeGrafter"/>
</dbReference>
<dbReference type="Gene3D" id="1.20.1250.20">
    <property type="entry name" value="MFS general substrate transporter like domains"/>
    <property type="match status" value="1"/>
</dbReference>
<evidence type="ECO:0000259" key="13">
    <source>
        <dbReference type="PROSITE" id="PS50850"/>
    </source>
</evidence>
<gene>
    <name evidence="14" type="ORF">BDV29DRAFT_153891</name>
</gene>
<comment type="function">
    <text evidence="9">Transmembrane transporter that exports citrate across the cell membrane.</text>
</comment>
<evidence type="ECO:0000313" key="15">
    <source>
        <dbReference type="Proteomes" id="UP000326565"/>
    </source>
</evidence>
<keyword evidence="5 12" id="KW-1133">Transmembrane helix</keyword>
<sequence length="492" mass="53405">MSSPSNESYPSTRKAEPSGLMVTSEEAPPATVTQTPPYSALSAPRRVFILAVVTVAGFLGPLAGNIYLPALPVLENEFHVSATAINATVSVFMAVFGFGPLFWSSYADWKGRRPLYLISLVLYIVANVLLATLPTNFGALVFLRLFQAFSSSAVVSMGAGTVADITVPKRRARAMSYFMLGPQCGPILGPILGGAIAGNTSWRWIFAFLAILAAALWLIMLFFLPETLRARVGNGQIYSDRAWMLWPPGPFSCLASGSDRGPPPPKPTLKGYWRLFTYPPIGIVSINTAILYSSYFGIAVQLPKALEEVYHWNSTEVGAGYVPVGVAMVLGSIAGGRFSDWRRARLAKLLGEENIAPETRLRDYFGGIPLCASGLVLFGWFVDQAIHPAAVLASTFLVGFGMSWIFVTTNAFLTECIRQQAAQAFALGNMLRSPAAAVTAAIIHPLTVRIGWGWCFTGLSIINFVLVGFTVVLLRFKSPEWRRRRATQMPGM</sequence>
<evidence type="ECO:0000256" key="12">
    <source>
        <dbReference type="SAM" id="Phobius"/>
    </source>
</evidence>
<keyword evidence="15" id="KW-1185">Reference proteome</keyword>
<comment type="subcellular location">
    <subcellularLocation>
        <location evidence="1">Membrane</location>
        <topology evidence="1">Multi-pass membrane protein</topology>
    </subcellularLocation>
</comment>
<evidence type="ECO:0000256" key="4">
    <source>
        <dbReference type="ARBA" id="ARBA00022692"/>
    </source>
</evidence>
<keyword evidence="4 12" id="KW-0812">Transmembrane</keyword>
<feature type="domain" description="Major facilitator superfamily (MFS) profile" evidence="13">
    <location>
        <begin position="49"/>
        <end position="480"/>
    </location>
</feature>
<feature type="transmembrane region" description="Helical" evidence="12">
    <location>
        <begin position="204"/>
        <end position="224"/>
    </location>
</feature>
<evidence type="ECO:0000256" key="10">
    <source>
        <dbReference type="ARBA" id="ARBA00074746"/>
    </source>
</evidence>
<evidence type="ECO:0000256" key="11">
    <source>
        <dbReference type="SAM" id="MobiDB-lite"/>
    </source>
</evidence>
<evidence type="ECO:0000256" key="6">
    <source>
        <dbReference type="ARBA" id="ARBA00023136"/>
    </source>
</evidence>
<feature type="transmembrane region" description="Helical" evidence="12">
    <location>
        <begin position="47"/>
        <end position="68"/>
    </location>
</feature>
<protein>
    <recommendedName>
        <fullName evidence="10">Citrate exporter 1</fullName>
    </recommendedName>
</protein>
<dbReference type="EMBL" id="ML732170">
    <property type="protein sequence ID" value="KAB8077341.1"/>
    <property type="molecule type" value="Genomic_DNA"/>
</dbReference>
<evidence type="ECO:0000256" key="8">
    <source>
        <dbReference type="ARBA" id="ARBA00051015"/>
    </source>
</evidence>
<dbReference type="InterPro" id="IPR020846">
    <property type="entry name" value="MFS_dom"/>
</dbReference>
<dbReference type="Proteomes" id="UP000326565">
    <property type="component" value="Unassembled WGS sequence"/>
</dbReference>
<feature type="transmembrane region" description="Helical" evidence="12">
    <location>
        <begin position="80"/>
        <end position="103"/>
    </location>
</feature>
<dbReference type="GO" id="GO:0015137">
    <property type="term" value="F:citrate transmembrane transporter activity"/>
    <property type="evidence" value="ECO:0007669"/>
    <property type="project" value="UniProtKB-ARBA"/>
</dbReference>